<keyword evidence="2" id="KW-1185">Reference proteome</keyword>
<accession>A0A1Y0EMC5</accession>
<dbReference type="Gene3D" id="3.30.1120.70">
    <property type="match status" value="1"/>
</dbReference>
<dbReference type="AlphaFoldDB" id="A0A1Y0EMC5"/>
<sequence length="410" mass="45747">MSKLSDVLVRAVGRPQVRSAVSDWSGKDIRLTDGGFWSDFAGGVNTNSAMKLSVVWACVRLISQTIATLPLTLYEQDGRKPMPAVGHQLYEILKHSPNADTTSVQFWEAVVASILLRGNAYIRKRYVAGRVAALYVLQPDRITIKCNDDGSLNYTYRYRGQAQELTRREMMHIAGFSLDGQIGLSAIQYGATTFGQAMSANDAAESTFQNGLHKTVAFKVDRVLRPEQREEFREYVKTLTGALNAGRSPVLEQGISAEPIGIDPTDAQLLESRSYSVEEICRFFGVPPIMIGHSSKQSSWPTSTEAQKDLFLTLALRPILKRIEESIYKNLLESSEKRSFYARFNLEGLLRADSAGRSEYYSKLAQNGVMTRNEIRELEDMAPMPGGDDLTVQLNLTRLQDLEKINGEDQ</sequence>
<dbReference type="Gene3D" id="3.40.140.120">
    <property type="match status" value="1"/>
</dbReference>
<evidence type="ECO:0000313" key="1">
    <source>
        <dbReference type="EMBL" id="ARU04747.1"/>
    </source>
</evidence>
<name>A0A1Y0EMC5_9BURK</name>
<dbReference type="Proteomes" id="UP000196138">
    <property type="component" value="Chromosome"/>
</dbReference>
<dbReference type="InterPro" id="IPR006427">
    <property type="entry name" value="Portal_HK97"/>
</dbReference>
<protein>
    <submittedName>
        <fullName evidence="1">Phage portal protein</fullName>
    </submittedName>
</protein>
<gene>
    <name evidence="1" type="ORF">CCO03_08715</name>
</gene>
<dbReference type="KEGG" id="cser:CCO03_08715"/>
<organism evidence="1 2">
    <name type="scientific">Comamonas serinivorans</name>
    <dbReference type="NCBI Taxonomy" id="1082851"/>
    <lineage>
        <taxon>Bacteria</taxon>
        <taxon>Pseudomonadati</taxon>
        <taxon>Pseudomonadota</taxon>
        <taxon>Betaproteobacteria</taxon>
        <taxon>Burkholderiales</taxon>
        <taxon>Comamonadaceae</taxon>
        <taxon>Comamonas</taxon>
    </lineage>
</organism>
<dbReference type="Gene3D" id="1.20.1270.210">
    <property type="match status" value="1"/>
</dbReference>
<dbReference type="Pfam" id="PF04860">
    <property type="entry name" value="Phage_portal"/>
    <property type="match status" value="1"/>
</dbReference>
<dbReference type="NCBIfam" id="TIGR01537">
    <property type="entry name" value="portal_HK97"/>
    <property type="match status" value="1"/>
</dbReference>
<dbReference type="RefSeq" id="WP_087279934.1">
    <property type="nucleotide sequence ID" value="NZ_CP021455.1"/>
</dbReference>
<dbReference type="InterPro" id="IPR006944">
    <property type="entry name" value="Phage/GTA_portal"/>
</dbReference>
<dbReference type="OrthoDB" id="9765386at2"/>
<evidence type="ECO:0000313" key="2">
    <source>
        <dbReference type="Proteomes" id="UP000196138"/>
    </source>
</evidence>
<proteinExistence type="predicted"/>
<reference evidence="1 2" key="1">
    <citation type="submission" date="2017-05" db="EMBL/GenBank/DDBJ databases">
        <authorList>
            <person name="Song R."/>
            <person name="Chenine A.L."/>
            <person name="Ruprecht R.M."/>
        </authorList>
    </citation>
    <scope>NUCLEOTIDE SEQUENCE [LARGE SCALE GENOMIC DNA]</scope>
    <source>
        <strain evidence="1 2">DSM 26136</strain>
    </source>
</reference>
<dbReference type="EMBL" id="CP021455">
    <property type="protein sequence ID" value="ARU04747.1"/>
    <property type="molecule type" value="Genomic_DNA"/>
</dbReference>